<evidence type="ECO:0000313" key="4">
    <source>
        <dbReference type="EMBL" id="TKY89052.1"/>
    </source>
</evidence>
<dbReference type="Pfam" id="PF00653">
    <property type="entry name" value="BIR"/>
    <property type="match status" value="1"/>
</dbReference>
<evidence type="ECO:0000313" key="5">
    <source>
        <dbReference type="Proteomes" id="UP000306050"/>
    </source>
</evidence>
<dbReference type="CDD" id="cd00022">
    <property type="entry name" value="BIR"/>
    <property type="match status" value="1"/>
</dbReference>
<feature type="region of interest" description="Disordered" evidence="3">
    <location>
        <begin position="224"/>
        <end position="697"/>
    </location>
</feature>
<feature type="compositionally biased region" description="Acidic residues" evidence="3">
    <location>
        <begin position="563"/>
        <end position="572"/>
    </location>
</feature>
<protein>
    <recommendedName>
        <fullName evidence="6">BIR-domain-containing protein</fullName>
    </recommendedName>
</protein>
<evidence type="ECO:0000256" key="1">
    <source>
        <dbReference type="ARBA" id="ARBA00022723"/>
    </source>
</evidence>
<feature type="compositionally biased region" description="Low complexity" evidence="3">
    <location>
        <begin position="600"/>
        <end position="652"/>
    </location>
</feature>
<gene>
    <name evidence="4" type="ORF">EX895_001583</name>
</gene>
<feature type="compositionally biased region" description="Acidic residues" evidence="3">
    <location>
        <begin position="484"/>
        <end position="493"/>
    </location>
</feature>
<feature type="compositionally biased region" description="Acidic residues" evidence="3">
    <location>
        <begin position="506"/>
        <end position="517"/>
    </location>
</feature>
<dbReference type="KEGG" id="sgra:EX895_001583"/>
<evidence type="ECO:0000256" key="2">
    <source>
        <dbReference type="ARBA" id="ARBA00022833"/>
    </source>
</evidence>
<keyword evidence="5" id="KW-1185">Reference proteome</keyword>
<dbReference type="InterPro" id="IPR001370">
    <property type="entry name" value="BIR_rpt"/>
</dbReference>
<evidence type="ECO:0008006" key="6">
    <source>
        <dbReference type="Google" id="ProtNLM"/>
    </source>
</evidence>
<keyword evidence="2" id="KW-0862">Zinc</keyword>
<feature type="compositionally biased region" description="Polar residues" evidence="3">
    <location>
        <begin position="226"/>
        <end position="235"/>
    </location>
</feature>
<dbReference type="RefSeq" id="XP_029741037.1">
    <property type="nucleotide sequence ID" value="XM_029882182.1"/>
</dbReference>
<dbReference type="Gene3D" id="1.10.1170.10">
    <property type="entry name" value="Inhibitor Of Apoptosis Protein (2mihbC-IAP-1), Chain A"/>
    <property type="match status" value="2"/>
</dbReference>
<proteinExistence type="predicted"/>
<dbReference type="AlphaFoldDB" id="A0A4U7L1F0"/>
<dbReference type="PANTHER" id="PTHR46771:SF5">
    <property type="entry name" value="DETERIN"/>
    <property type="match status" value="1"/>
</dbReference>
<organism evidence="4 5">
    <name type="scientific">Sporisorium graminicola</name>
    <dbReference type="NCBI Taxonomy" id="280036"/>
    <lineage>
        <taxon>Eukaryota</taxon>
        <taxon>Fungi</taxon>
        <taxon>Dikarya</taxon>
        <taxon>Basidiomycota</taxon>
        <taxon>Ustilaginomycotina</taxon>
        <taxon>Ustilaginomycetes</taxon>
        <taxon>Ustilaginales</taxon>
        <taxon>Ustilaginaceae</taxon>
        <taxon>Sporisorium</taxon>
    </lineage>
</organism>
<feature type="region of interest" description="Disordered" evidence="3">
    <location>
        <begin position="1"/>
        <end position="53"/>
    </location>
</feature>
<dbReference type="GO" id="GO:0046872">
    <property type="term" value="F:metal ion binding"/>
    <property type="evidence" value="ECO:0007669"/>
    <property type="project" value="UniProtKB-KW"/>
</dbReference>
<name>A0A4U7L1F0_9BASI</name>
<dbReference type="InterPro" id="IPR051190">
    <property type="entry name" value="Baculoviral_IAP"/>
</dbReference>
<feature type="compositionally biased region" description="Basic and acidic residues" evidence="3">
    <location>
        <begin position="418"/>
        <end position="428"/>
    </location>
</feature>
<comment type="caution">
    <text evidence="4">The sequence shown here is derived from an EMBL/GenBank/DDBJ whole genome shotgun (WGS) entry which is preliminary data.</text>
</comment>
<evidence type="ECO:0000256" key="3">
    <source>
        <dbReference type="SAM" id="MobiDB-lite"/>
    </source>
</evidence>
<sequence>MFSEEERLATFVSSSASTSAAKKRQSTKSTASSSSLQWPHPVTGRSAKTSGIPTPTILAKNGFYHAPTQQAPDAVSHFLYPDLHIDKWKPSDDPLARLEHALPGNGWCRIFRSAQTAVLDDATGTWTWQEPDLLPTSKEMLQARKETFASQWPYDGRKGWKPTSKKLAEAGFYFTPTDEEPDNAKCIYCSKSLGGWEKSDDPVHEHQRRVPDCAFFNCRLDDASPQPATEEQSSVAAADEEIQAVPPTKKGGKRAVSAGARKASISVTKGKKSAAAAAAQEKESEEEDQLATDGQDGVAAAGAEEETCTQGSETQAPAKKGGRKTRSVSTKKLAANPQVEDEQPAERVVKGTSSQAEDDEPAVEEPVKTLSKKKSATGLGNGIASQAPSARPTRAASRRATKAINLLSDEGLNRKLRRPDEEDLERRAMALSDPIPFPSALSEEQPELSTDPAQPAKPKKSRSRSKKLDQEATTAATLVTPEPQGEDSMDEDEVRLAQDATMIEHDDAEEDQEGEPVEEPKRRGGRGGKASVTVAKTSSSGPRSRKASAKLTAAGESTAATGEAEEQEEDEVVAVGAPAMAFPSMSSEADAEPATDRSSRSVSDAVAALSSKSAGAGARAKGASGAGSRKGSASSSSKQGSTKPSSTAFTDGIDTDIDTDAASLPNAGSQATIRGAPRSSIAATMASSTGRTPLSHLPQLTKLELDDSQKGLTLGEWMQMKADTAAIEMRLDGEAQLADLENQLRIGRMAIERRLRGRA</sequence>
<dbReference type="Proteomes" id="UP000306050">
    <property type="component" value="Chromosome SGRAM_12"/>
</dbReference>
<dbReference type="GeneID" id="40724478"/>
<feature type="compositionally biased region" description="Low complexity" evidence="3">
    <location>
        <begin position="552"/>
        <end position="562"/>
    </location>
</feature>
<reference evidence="4 5" key="1">
    <citation type="submission" date="2019-05" db="EMBL/GenBank/DDBJ databases">
        <title>Sporisorium graminicola CBS 10092 draft sequencing and annotation.</title>
        <authorList>
            <person name="Solano-Gonzalez S."/>
            <person name="Caddick M.X."/>
            <person name="Darby A."/>
        </authorList>
    </citation>
    <scope>NUCLEOTIDE SEQUENCE [LARGE SCALE GENOMIC DNA]</scope>
    <source>
        <strain evidence="4 5">CBS 10092</strain>
    </source>
</reference>
<accession>A0A4U7L1F0</accession>
<dbReference type="SMART" id="SM00238">
    <property type="entry name" value="BIR"/>
    <property type="match status" value="1"/>
</dbReference>
<feature type="compositionally biased region" description="Polar residues" evidence="3">
    <location>
        <begin position="681"/>
        <end position="692"/>
    </location>
</feature>
<dbReference type="OrthoDB" id="2196114at2759"/>
<keyword evidence="1" id="KW-0479">Metal-binding</keyword>
<dbReference type="PROSITE" id="PS50143">
    <property type="entry name" value="BIR_REPEAT_2"/>
    <property type="match status" value="2"/>
</dbReference>
<dbReference type="SUPFAM" id="SSF57924">
    <property type="entry name" value="Inhibitor of apoptosis (IAP) repeat"/>
    <property type="match status" value="2"/>
</dbReference>
<dbReference type="PANTHER" id="PTHR46771">
    <property type="entry name" value="DETERIN"/>
    <property type="match status" value="1"/>
</dbReference>
<dbReference type="EMBL" id="SRRM01000005">
    <property type="protein sequence ID" value="TKY89052.1"/>
    <property type="molecule type" value="Genomic_DNA"/>
</dbReference>